<evidence type="ECO:0008006" key="5">
    <source>
        <dbReference type="Google" id="ProtNLM"/>
    </source>
</evidence>
<comment type="caution">
    <text evidence="3">The sequence shown here is derived from an EMBL/GenBank/DDBJ whole genome shotgun (WGS) entry which is preliminary data.</text>
</comment>
<proteinExistence type="inferred from homology"/>
<accession>A0AA88VE81</accession>
<dbReference type="PROSITE" id="PS00925">
    <property type="entry name" value="OLEEI"/>
    <property type="match status" value="1"/>
</dbReference>
<dbReference type="Pfam" id="PF01190">
    <property type="entry name" value="Pollen_Ole_e_1"/>
    <property type="match status" value="1"/>
</dbReference>
<dbReference type="InterPro" id="IPR006041">
    <property type="entry name" value="Pollen_Ole_e1_allergen"/>
</dbReference>
<evidence type="ECO:0000313" key="4">
    <source>
        <dbReference type="Proteomes" id="UP001188597"/>
    </source>
</evidence>
<dbReference type="GO" id="GO:0005615">
    <property type="term" value="C:extracellular space"/>
    <property type="evidence" value="ECO:0007669"/>
    <property type="project" value="InterPro"/>
</dbReference>
<evidence type="ECO:0000256" key="2">
    <source>
        <dbReference type="ARBA" id="ARBA00023157"/>
    </source>
</evidence>
<protein>
    <recommendedName>
        <fullName evidence="5">Olee1-like protein</fullName>
    </recommendedName>
</protein>
<dbReference type="Proteomes" id="UP001188597">
    <property type="component" value="Unassembled WGS sequence"/>
</dbReference>
<dbReference type="PANTHER" id="PTHR31614">
    <property type="entry name" value="PROTEIN DOWNSTREAM OF FLC-RELATED"/>
    <property type="match status" value="1"/>
</dbReference>
<evidence type="ECO:0000256" key="1">
    <source>
        <dbReference type="ARBA" id="ARBA00010049"/>
    </source>
</evidence>
<sequence length="193" mass="21866">MRSTLTYLAKSYITSFLFSHQQETMAMPYLRAVLFVSFLCFSSLTGIAHSHDDHFFVEGQVYCDTCRVQFITRVSEFMPGAKVRLECKDREGGHITYSIEGETDDSGTYRLPVDGNHEDEICEVELVKSSNPECDEIHNNNWANKSSSRISLTHNNGMSSEVRHANPLGFYTKEAHSECPEVFKELGILPNDP</sequence>
<reference evidence="3" key="1">
    <citation type="submission" date="2022-12" db="EMBL/GenBank/DDBJ databases">
        <title>Draft genome assemblies for two species of Escallonia (Escalloniales).</title>
        <authorList>
            <person name="Chanderbali A."/>
            <person name="Dervinis C."/>
            <person name="Anghel I."/>
            <person name="Soltis D."/>
            <person name="Soltis P."/>
            <person name="Zapata F."/>
        </authorList>
    </citation>
    <scope>NUCLEOTIDE SEQUENCE</scope>
    <source>
        <strain evidence="3">UCBG64.0493</strain>
        <tissue evidence="3">Leaf</tissue>
    </source>
</reference>
<dbReference type="AlphaFoldDB" id="A0AA88VE81"/>
<name>A0AA88VE81_9ASTE</name>
<dbReference type="InterPro" id="IPR006040">
    <property type="entry name" value="Allergen_Ole_e_I_CS"/>
</dbReference>
<evidence type="ECO:0000313" key="3">
    <source>
        <dbReference type="EMBL" id="KAK3005589.1"/>
    </source>
</evidence>
<comment type="similarity">
    <text evidence="1">Belongs to the Ole e I family.</text>
</comment>
<organism evidence="3 4">
    <name type="scientific">Escallonia herrerae</name>
    <dbReference type="NCBI Taxonomy" id="1293975"/>
    <lineage>
        <taxon>Eukaryota</taxon>
        <taxon>Viridiplantae</taxon>
        <taxon>Streptophyta</taxon>
        <taxon>Embryophyta</taxon>
        <taxon>Tracheophyta</taxon>
        <taxon>Spermatophyta</taxon>
        <taxon>Magnoliopsida</taxon>
        <taxon>eudicotyledons</taxon>
        <taxon>Gunneridae</taxon>
        <taxon>Pentapetalae</taxon>
        <taxon>asterids</taxon>
        <taxon>campanulids</taxon>
        <taxon>Escalloniales</taxon>
        <taxon>Escalloniaceae</taxon>
        <taxon>Escallonia</taxon>
    </lineage>
</organism>
<keyword evidence="2" id="KW-1015">Disulfide bond</keyword>
<dbReference type="PANTHER" id="PTHR31614:SF2">
    <property type="entry name" value="F28N24.16 PROTEIN"/>
    <property type="match status" value="1"/>
</dbReference>
<keyword evidence="4" id="KW-1185">Reference proteome</keyword>
<dbReference type="EMBL" id="JAVXUP010002109">
    <property type="protein sequence ID" value="KAK3005589.1"/>
    <property type="molecule type" value="Genomic_DNA"/>
</dbReference>
<gene>
    <name evidence="3" type="ORF">RJ639_017221</name>
</gene>